<feature type="region of interest" description="Disordered" evidence="9">
    <location>
        <begin position="429"/>
        <end position="486"/>
    </location>
</feature>
<accession>A0A9D4Q8Q0</accession>
<dbReference type="GO" id="GO:0007168">
    <property type="term" value="P:receptor guanylyl cyclase signaling pathway"/>
    <property type="evidence" value="ECO:0007669"/>
    <property type="project" value="TreeGrafter"/>
</dbReference>
<reference evidence="11" key="1">
    <citation type="journal article" date="2020" name="Cell">
        <title>Large-Scale Comparative Analyses of Tick Genomes Elucidate Their Genetic Diversity and Vector Capacities.</title>
        <authorList>
            <consortium name="Tick Genome and Microbiome Consortium (TIGMIC)"/>
            <person name="Jia N."/>
            <person name="Wang J."/>
            <person name="Shi W."/>
            <person name="Du L."/>
            <person name="Sun Y."/>
            <person name="Zhan W."/>
            <person name="Jiang J.F."/>
            <person name="Wang Q."/>
            <person name="Zhang B."/>
            <person name="Ji P."/>
            <person name="Bell-Sakyi L."/>
            <person name="Cui X.M."/>
            <person name="Yuan T.T."/>
            <person name="Jiang B.G."/>
            <person name="Yang W.F."/>
            <person name="Lam T.T."/>
            <person name="Chang Q.C."/>
            <person name="Ding S.J."/>
            <person name="Wang X.J."/>
            <person name="Zhu J.G."/>
            <person name="Ruan X.D."/>
            <person name="Zhao L."/>
            <person name="Wei J.T."/>
            <person name="Ye R.Z."/>
            <person name="Que T.C."/>
            <person name="Du C.H."/>
            <person name="Zhou Y.H."/>
            <person name="Cheng J.X."/>
            <person name="Dai P.F."/>
            <person name="Guo W.B."/>
            <person name="Han X.H."/>
            <person name="Huang E.J."/>
            <person name="Li L.F."/>
            <person name="Wei W."/>
            <person name="Gao Y.C."/>
            <person name="Liu J.Z."/>
            <person name="Shao H.Z."/>
            <person name="Wang X."/>
            <person name="Wang C.C."/>
            <person name="Yang T.C."/>
            <person name="Huo Q.B."/>
            <person name="Li W."/>
            <person name="Chen H.Y."/>
            <person name="Chen S.E."/>
            <person name="Zhou L.G."/>
            <person name="Ni X.B."/>
            <person name="Tian J.H."/>
            <person name="Sheng Y."/>
            <person name="Liu T."/>
            <person name="Pan Y.S."/>
            <person name="Xia L.Y."/>
            <person name="Li J."/>
            <person name="Zhao F."/>
            <person name="Cao W.C."/>
        </authorList>
    </citation>
    <scope>NUCLEOTIDE SEQUENCE</scope>
    <source>
        <strain evidence="11">Rsan-2018</strain>
    </source>
</reference>
<dbReference type="Proteomes" id="UP000821837">
    <property type="component" value="Unassembled WGS sequence"/>
</dbReference>
<reference evidence="11" key="2">
    <citation type="submission" date="2021-09" db="EMBL/GenBank/DDBJ databases">
        <authorList>
            <person name="Jia N."/>
            <person name="Wang J."/>
            <person name="Shi W."/>
            <person name="Du L."/>
            <person name="Sun Y."/>
            <person name="Zhan W."/>
            <person name="Jiang J."/>
            <person name="Wang Q."/>
            <person name="Zhang B."/>
            <person name="Ji P."/>
            <person name="Sakyi L.B."/>
            <person name="Cui X."/>
            <person name="Yuan T."/>
            <person name="Jiang B."/>
            <person name="Yang W."/>
            <person name="Lam T.T.-Y."/>
            <person name="Chang Q."/>
            <person name="Ding S."/>
            <person name="Wang X."/>
            <person name="Zhu J."/>
            <person name="Ruan X."/>
            <person name="Zhao L."/>
            <person name="Wei J."/>
            <person name="Que T."/>
            <person name="Du C."/>
            <person name="Cheng J."/>
            <person name="Dai P."/>
            <person name="Han X."/>
            <person name="Huang E."/>
            <person name="Gao Y."/>
            <person name="Liu J."/>
            <person name="Shao H."/>
            <person name="Ye R."/>
            <person name="Li L."/>
            <person name="Wei W."/>
            <person name="Wang X."/>
            <person name="Wang C."/>
            <person name="Huo Q."/>
            <person name="Li W."/>
            <person name="Guo W."/>
            <person name="Chen H."/>
            <person name="Chen S."/>
            <person name="Zhou L."/>
            <person name="Zhou L."/>
            <person name="Ni X."/>
            <person name="Tian J."/>
            <person name="Zhou Y."/>
            <person name="Sheng Y."/>
            <person name="Liu T."/>
            <person name="Pan Y."/>
            <person name="Xia L."/>
            <person name="Li J."/>
            <person name="Zhao F."/>
            <person name="Cao W."/>
        </authorList>
    </citation>
    <scope>NUCLEOTIDE SEQUENCE</scope>
    <source>
        <strain evidence="11">Rsan-2018</strain>
        <tissue evidence="11">Larvae</tissue>
    </source>
</reference>
<feature type="compositionally biased region" description="Low complexity" evidence="9">
    <location>
        <begin position="223"/>
        <end position="242"/>
    </location>
</feature>
<dbReference type="GO" id="GO:0004383">
    <property type="term" value="F:guanylate cyclase activity"/>
    <property type="evidence" value="ECO:0007669"/>
    <property type="project" value="TreeGrafter"/>
</dbReference>
<dbReference type="EMBL" id="JABSTV010001248">
    <property type="protein sequence ID" value="KAH7969970.1"/>
    <property type="molecule type" value="Genomic_DNA"/>
</dbReference>
<name>A0A9D4Q8Q0_RHISA</name>
<keyword evidence="6" id="KW-0325">Glycoprotein</keyword>
<comment type="caution">
    <text evidence="11">The sequence shown here is derived from an EMBL/GenBank/DDBJ whole genome shotgun (WGS) entry which is preliminary data.</text>
</comment>
<dbReference type="InterPro" id="IPR050401">
    <property type="entry name" value="Cyclic_nucleotide_synthase"/>
</dbReference>
<evidence type="ECO:0000256" key="2">
    <source>
        <dbReference type="ARBA" id="ARBA00022692"/>
    </source>
</evidence>
<keyword evidence="12" id="KW-1185">Reference proteome</keyword>
<dbReference type="SUPFAM" id="SSF55073">
    <property type="entry name" value="Nucleotide cyclase"/>
    <property type="match status" value="1"/>
</dbReference>
<feature type="compositionally biased region" description="Polar residues" evidence="9">
    <location>
        <begin position="461"/>
        <end position="477"/>
    </location>
</feature>
<dbReference type="AlphaFoldDB" id="A0A9D4Q8Q0"/>
<dbReference type="CDD" id="cd07302">
    <property type="entry name" value="CHD"/>
    <property type="match status" value="1"/>
</dbReference>
<evidence type="ECO:0000256" key="6">
    <source>
        <dbReference type="ARBA" id="ARBA00023180"/>
    </source>
</evidence>
<dbReference type="GO" id="GO:0035556">
    <property type="term" value="P:intracellular signal transduction"/>
    <property type="evidence" value="ECO:0007669"/>
    <property type="project" value="InterPro"/>
</dbReference>
<feature type="domain" description="Guanylate cyclase" evidence="10">
    <location>
        <begin position="33"/>
        <end position="161"/>
    </location>
</feature>
<dbReference type="InterPro" id="IPR029787">
    <property type="entry name" value="Nucleotide_cyclase"/>
</dbReference>
<keyword evidence="5" id="KW-0472">Membrane</keyword>
<gene>
    <name evidence="11" type="ORF">HPB52_023259</name>
</gene>
<evidence type="ECO:0000256" key="3">
    <source>
        <dbReference type="ARBA" id="ARBA00022741"/>
    </source>
</evidence>
<proteinExistence type="inferred from homology"/>
<keyword evidence="3" id="KW-0547">Nucleotide-binding</keyword>
<comment type="similarity">
    <text evidence="8">Belongs to the adenylyl cyclase class-4/guanylyl cyclase family.</text>
</comment>
<dbReference type="PANTHER" id="PTHR11920">
    <property type="entry name" value="GUANYLYL CYCLASE"/>
    <property type="match status" value="1"/>
</dbReference>
<organism evidence="11 12">
    <name type="scientific">Rhipicephalus sanguineus</name>
    <name type="common">Brown dog tick</name>
    <name type="synonym">Ixodes sanguineus</name>
    <dbReference type="NCBI Taxonomy" id="34632"/>
    <lineage>
        <taxon>Eukaryota</taxon>
        <taxon>Metazoa</taxon>
        <taxon>Ecdysozoa</taxon>
        <taxon>Arthropoda</taxon>
        <taxon>Chelicerata</taxon>
        <taxon>Arachnida</taxon>
        <taxon>Acari</taxon>
        <taxon>Parasitiformes</taxon>
        <taxon>Ixodida</taxon>
        <taxon>Ixodoidea</taxon>
        <taxon>Ixodidae</taxon>
        <taxon>Rhipicephalinae</taxon>
        <taxon>Rhipicephalus</taxon>
        <taxon>Rhipicephalus</taxon>
    </lineage>
</organism>
<evidence type="ECO:0000313" key="12">
    <source>
        <dbReference type="Proteomes" id="UP000821837"/>
    </source>
</evidence>
<evidence type="ECO:0000256" key="4">
    <source>
        <dbReference type="ARBA" id="ARBA00022989"/>
    </source>
</evidence>
<evidence type="ECO:0000256" key="7">
    <source>
        <dbReference type="ARBA" id="ARBA00023239"/>
    </source>
</evidence>
<dbReference type="PROSITE" id="PS00452">
    <property type="entry name" value="GUANYLATE_CYCLASE_1"/>
    <property type="match status" value="1"/>
</dbReference>
<sequence>MLGNGCSTQLDALVAKLLCQNLPVEAEKFETVSCLFSDIVGFTNMCGSCAPMDIVRLLNKLYLQFDNLSNVHGVYKVETIGDAYVVVAGVPDFVEDHADRLVAMGLDMITATKSVLNPVSGEPIQMRIGVHTGYATAGVVGKTMPRYCLFGNTVTLANKTESLSKPSRVNVTQVARSHLTKKDYVFEDNLDVGDFPLRCYLVDMASRPNAEAQPTAAGEQPADDSMLLSPSSSPVRRSSAVTSPSFDVDEIGLFIRSRLNCSGVDVDAVGAQQRNKNEEYLLPTQHKVEAASSTVHPDGKGDVNATPAEALPTPKVPRVASTTGHTDDSAPRNSAVSSTERRGSSSHGIEVEASKPTSGSKTSFFGGFTWSLSQGNKQKKSDNHSPRSASPQANREGRVNCSGKADAMEGVASDAARQHCPFFRFRSKSTGRHEELADSGRCSETADAALASTAGTEGRVSGSQQDRTPSSPSTSHRGSADVRRKEKFWSRVIFPS</sequence>
<keyword evidence="7 8" id="KW-0456">Lyase</keyword>
<feature type="compositionally biased region" description="Basic and acidic residues" evidence="9">
    <location>
        <begin position="339"/>
        <end position="353"/>
    </location>
</feature>
<dbReference type="GO" id="GO:0001653">
    <property type="term" value="F:peptide receptor activity"/>
    <property type="evidence" value="ECO:0007669"/>
    <property type="project" value="TreeGrafter"/>
</dbReference>
<evidence type="ECO:0000256" key="5">
    <source>
        <dbReference type="ARBA" id="ARBA00023136"/>
    </source>
</evidence>
<feature type="region of interest" description="Disordered" evidence="9">
    <location>
        <begin position="210"/>
        <end position="242"/>
    </location>
</feature>
<dbReference type="PANTHER" id="PTHR11920:SF335">
    <property type="entry name" value="GUANYLATE CYCLASE"/>
    <property type="match status" value="1"/>
</dbReference>
<dbReference type="InterPro" id="IPR018297">
    <property type="entry name" value="A/G_cyclase_CS"/>
</dbReference>
<keyword evidence="2" id="KW-0812">Transmembrane</keyword>
<dbReference type="GO" id="GO:0000166">
    <property type="term" value="F:nucleotide binding"/>
    <property type="evidence" value="ECO:0007669"/>
    <property type="project" value="UniProtKB-KW"/>
</dbReference>
<dbReference type="PROSITE" id="PS50125">
    <property type="entry name" value="GUANYLATE_CYCLASE_2"/>
    <property type="match status" value="1"/>
</dbReference>
<evidence type="ECO:0000313" key="11">
    <source>
        <dbReference type="EMBL" id="KAH7969970.1"/>
    </source>
</evidence>
<dbReference type="GO" id="GO:0005886">
    <property type="term" value="C:plasma membrane"/>
    <property type="evidence" value="ECO:0007669"/>
    <property type="project" value="TreeGrafter"/>
</dbReference>
<keyword evidence="4" id="KW-1133">Transmembrane helix</keyword>
<dbReference type="SMART" id="SM00044">
    <property type="entry name" value="CYCc"/>
    <property type="match status" value="1"/>
</dbReference>
<dbReference type="Gene3D" id="3.30.70.1230">
    <property type="entry name" value="Nucleotide cyclase"/>
    <property type="match status" value="1"/>
</dbReference>
<evidence type="ECO:0000256" key="8">
    <source>
        <dbReference type="RuleBase" id="RU000405"/>
    </source>
</evidence>
<comment type="subcellular location">
    <subcellularLocation>
        <location evidence="1">Membrane</location>
    </subcellularLocation>
</comment>
<dbReference type="InterPro" id="IPR001054">
    <property type="entry name" value="A/G_cyclase"/>
</dbReference>
<feature type="region of interest" description="Disordered" evidence="9">
    <location>
        <begin position="291"/>
        <end position="399"/>
    </location>
</feature>
<evidence type="ECO:0000256" key="9">
    <source>
        <dbReference type="SAM" id="MobiDB-lite"/>
    </source>
</evidence>
<protein>
    <recommendedName>
        <fullName evidence="10">Guanylate cyclase domain-containing protein</fullName>
    </recommendedName>
</protein>
<evidence type="ECO:0000259" key="10">
    <source>
        <dbReference type="PROSITE" id="PS50125"/>
    </source>
</evidence>
<dbReference type="Pfam" id="PF00211">
    <property type="entry name" value="Guanylate_cyc"/>
    <property type="match status" value="1"/>
</dbReference>
<dbReference type="VEuPathDB" id="VectorBase:RSAN_047169"/>
<dbReference type="GO" id="GO:0004016">
    <property type="term" value="F:adenylate cyclase activity"/>
    <property type="evidence" value="ECO:0007669"/>
    <property type="project" value="TreeGrafter"/>
</dbReference>
<evidence type="ECO:0000256" key="1">
    <source>
        <dbReference type="ARBA" id="ARBA00004370"/>
    </source>
</evidence>